<evidence type="ECO:0000313" key="3">
    <source>
        <dbReference type="Proteomes" id="UP001610563"/>
    </source>
</evidence>
<organism evidence="2 3">
    <name type="scientific">Aspergillus keveii</name>
    <dbReference type="NCBI Taxonomy" id="714993"/>
    <lineage>
        <taxon>Eukaryota</taxon>
        <taxon>Fungi</taxon>
        <taxon>Dikarya</taxon>
        <taxon>Ascomycota</taxon>
        <taxon>Pezizomycotina</taxon>
        <taxon>Eurotiomycetes</taxon>
        <taxon>Eurotiomycetidae</taxon>
        <taxon>Eurotiales</taxon>
        <taxon>Aspergillaceae</taxon>
        <taxon>Aspergillus</taxon>
        <taxon>Aspergillus subgen. Nidulantes</taxon>
    </lineage>
</organism>
<evidence type="ECO:0000313" key="2">
    <source>
        <dbReference type="EMBL" id="KAL2800132.1"/>
    </source>
</evidence>
<evidence type="ECO:0000256" key="1">
    <source>
        <dbReference type="SAM" id="MobiDB-lite"/>
    </source>
</evidence>
<reference evidence="2 3" key="1">
    <citation type="submission" date="2024-07" db="EMBL/GenBank/DDBJ databases">
        <title>Section-level genome sequencing and comparative genomics of Aspergillus sections Usti and Cavernicolus.</title>
        <authorList>
            <consortium name="Lawrence Berkeley National Laboratory"/>
            <person name="Nybo J.L."/>
            <person name="Vesth T.C."/>
            <person name="Theobald S."/>
            <person name="Frisvad J.C."/>
            <person name="Larsen T.O."/>
            <person name="Kjaerboelling I."/>
            <person name="Rothschild-Mancinelli K."/>
            <person name="Lyhne E.K."/>
            <person name="Kogle M.E."/>
            <person name="Barry K."/>
            <person name="Clum A."/>
            <person name="Na H."/>
            <person name="Ledsgaard L."/>
            <person name="Lin J."/>
            <person name="Lipzen A."/>
            <person name="Kuo A."/>
            <person name="Riley R."/>
            <person name="Mondo S."/>
            <person name="Labutti K."/>
            <person name="Haridas S."/>
            <person name="Pangalinan J."/>
            <person name="Salamov A.A."/>
            <person name="Simmons B.A."/>
            <person name="Magnuson J.K."/>
            <person name="Chen J."/>
            <person name="Drula E."/>
            <person name="Henrissat B."/>
            <person name="Wiebenga A."/>
            <person name="Lubbers R.J."/>
            <person name="Gomes A.C."/>
            <person name="Makela M.R."/>
            <person name="Stajich J."/>
            <person name="Grigoriev I.V."/>
            <person name="Mortensen U.H."/>
            <person name="De Vries R.P."/>
            <person name="Baker S.E."/>
            <person name="Andersen M.R."/>
        </authorList>
    </citation>
    <scope>NUCLEOTIDE SEQUENCE [LARGE SCALE GENOMIC DNA]</scope>
    <source>
        <strain evidence="2 3">CBS 209.92</strain>
    </source>
</reference>
<gene>
    <name evidence="2" type="ORF">BJX66DRAFT_291394</name>
</gene>
<name>A0ABR4GMI1_9EURO</name>
<feature type="compositionally biased region" description="Pro residues" evidence="1">
    <location>
        <begin position="121"/>
        <end position="131"/>
    </location>
</feature>
<protein>
    <submittedName>
        <fullName evidence="2">Uncharacterized protein</fullName>
    </submittedName>
</protein>
<keyword evidence="3" id="KW-1185">Reference proteome</keyword>
<comment type="caution">
    <text evidence="2">The sequence shown here is derived from an EMBL/GenBank/DDBJ whole genome shotgun (WGS) entry which is preliminary data.</text>
</comment>
<sequence length="131" mass="14154">MRAGGGSYMRNSSWMSSHAGNRLCSSSRWLTRPRRVWSFPACYRDTLLLTTCAACGCGRSPMPFWPQRQNTGSHPSPRSPSTPPATSWSANKSAPTQRQQRSSPTSPAPAHRSVASTAPPAYKPPSAPAKP</sequence>
<feature type="compositionally biased region" description="Polar residues" evidence="1">
    <location>
        <begin position="90"/>
        <end position="105"/>
    </location>
</feature>
<accession>A0ABR4GMI1</accession>
<dbReference type="EMBL" id="JBFTWV010000004">
    <property type="protein sequence ID" value="KAL2800132.1"/>
    <property type="molecule type" value="Genomic_DNA"/>
</dbReference>
<dbReference type="Proteomes" id="UP001610563">
    <property type="component" value="Unassembled WGS sequence"/>
</dbReference>
<feature type="region of interest" description="Disordered" evidence="1">
    <location>
        <begin position="63"/>
        <end position="131"/>
    </location>
</feature>
<proteinExistence type="predicted"/>